<feature type="domain" description="L,D-TPase catalytic" evidence="12">
    <location>
        <begin position="59"/>
        <end position="166"/>
    </location>
</feature>
<gene>
    <name evidence="13" type="ORF">SC09_Contig19orf00861</name>
</gene>
<organism evidence="13 14">
    <name type="scientific">Bacillus subtilis</name>
    <dbReference type="NCBI Taxonomy" id="1423"/>
    <lineage>
        <taxon>Bacteria</taxon>
        <taxon>Bacillati</taxon>
        <taxon>Bacillota</taxon>
        <taxon>Bacilli</taxon>
        <taxon>Bacillales</taxon>
        <taxon>Bacillaceae</taxon>
        <taxon>Bacillus</taxon>
    </lineage>
</organism>
<evidence type="ECO:0000256" key="5">
    <source>
        <dbReference type="ARBA" id="ARBA00022801"/>
    </source>
</evidence>
<keyword evidence="6 10" id="KW-0133">Cell shape</keyword>
<evidence type="ECO:0000256" key="10">
    <source>
        <dbReference type="PROSITE-ProRule" id="PRU01373"/>
    </source>
</evidence>
<dbReference type="Gene3D" id="2.40.440.10">
    <property type="entry name" value="L,D-transpeptidase catalytic domain-like"/>
    <property type="match status" value="1"/>
</dbReference>
<accession>A0A0D1KUA8</accession>
<evidence type="ECO:0000256" key="7">
    <source>
        <dbReference type="ARBA" id="ARBA00022984"/>
    </source>
</evidence>
<dbReference type="InterPro" id="IPR038063">
    <property type="entry name" value="Transpep_catalytic_dom"/>
</dbReference>
<dbReference type="InterPro" id="IPR018392">
    <property type="entry name" value="LysM"/>
</dbReference>
<sequence length="167" mass="18085">MRKLLTYQVKQGDTLNSIAADFRISTAALLQANPSLQAGLTAGQSIVIPGLPDPYTIPYHIAVSIGAKTLTLFLNNRVMKTYPIAVGKILTQTPTGEFYIINRQRNPGGPFGAYWLSLSKQHFGIHGTNNPASIGKAVSKGCIRMHNKDVIELASIVPNGTRVTINR</sequence>
<dbReference type="Proteomes" id="UP000032247">
    <property type="component" value="Unassembled WGS sequence"/>
</dbReference>
<dbReference type="UniPathway" id="UPA00219"/>
<dbReference type="GO" id="GO:0008360">
    <property type="term" value="P:regulation of cell shape"/>
    <property type="evidence" value="ECO:0007669"/>
    <property type="project" value="UniProtKB-UniRule"/>
</dbReference>
<dbReference type="AlphaFoldDB" id="A0A0D1KUA8"/>
<evidence type="ECO:0000259" key="11">
    <source>
        <dbReference type="PROSITE" id="PS51782"/>
    </source>
</evidence>
<evidence type="ECO:0000256" key="9">
    <source>
        <dbReference type="ARBA" id="ARBA00060592"/>
    </source>
</evidence>
<keyword evidence="3" id="KW-0328">Glycosyltransferase</keyword>
<keyword evidence="5" id="KW-0378">Hydrolase</keyword>
<dbReference type="InterPro" id="IPR036779">
    <property type="entry name" value="LysM_dom_sf"/>
</dbReference>
<dbReference type="SUPFAM" id="SSF141523">
    <property type="entry name" value="L,D-transpeptidase catalytic domain-like"/>
    <property type="match status" value="1"/>
</dbReference>
<keyword evidence="4" id="KW-0808">Transferase</keyword>
<evidence type="ECO:0000259" key="12">
    <source>
        <dbReference type="PROSITE" id="PS52029"/>
    </source>
</evidence>
<protein>
    <submittedName>
        <fullName evidence="13">Murein transglycosylase</fullName>
    </submittedName>
</protein>
<dbReference type="SUPFAM" id="SSF54106">
    <property type="entry name" value="LysM domain"/>
    <property type="match status" value="1"/>
</dbReference>
<comment type="pathway">
    <text evidence="1 10">Cell wall biogenesis; peptidoglycan biosynthesis.</text>
</comment>
<dbReference type="STRING" id="483913.AN935_07340"/>
<dbReference type="FunFam" id="3.10.350.10:FF:000003">
    <property type="entry name" value="Membrane-bound lytic murein transglycosylase D"/>
    <property type="match status" value="1"/>
</dbReference>
<feature type="active site" description="Nucleophile" evidence="10">
    <location>
        <position position="142"/>
    </location>
</feature>
<proteinExistence type="inferred from homology"/>
<comment type="pathway">
    <text evidence="9">Glycan biosynthesis.</text>
</comment>
<dbReference type="PROSITE" id="PS52029">
    <property type="entry name" value="LD_TPASE"/>
    <property type="match status" value="1"/>
</dbReference>
<dbReference type="GO" id="GO:0071972">
    <property type="term" value="F:peptidoglycan L,D-transpeptidase activity"/>
    <property type="evidence" value="ECO:0007669"/>
    <property type="project" value="TreeGrafter"/>
</dbReference>
<dbReference type="FunFam" id="2.40.440.10:FF:000003">
    <property type="entry name" value="L,D-transpeptidase YciB"/>
    <property type="match status" value="1"/>
</dbReference>
<dbReference type="SMART" id="SM00257">
    <property type="entry name" value="LysM"/>
    <property type="match status" value="1"/>
</dbReference>
<dbReference type="PROSITE" id="PS51782">
    <property type="entry name" value="LYSM"/>
    <property type="match status" value="1"/>
</dbReference>
<evidence type="ECO:0000256" key="6">
    <source>
        <dbReference type="ARBA" id="ARBA00022960"/>
    </source>
</evidence>
<dbReference type="CDD" id="cd16913">
    <property type="entry name" value="YkuD_like"/>
    <property type="match status" value="1"/>
</dbReference>
<evidence type="ECO:0000256" key="1">
    <source>
        <dbReference type="ARBA" id="ARBA00004752"/>
    </source>
</evidence>
<evidence type="ECO:0000313" key="13">
    <source>
        <dbReference type="EMBL" id="KIU12395.1"/>
    </source>
</evidence>
<evidence type="ECO:0000313" key="14">
    <source>
        <dbReference type="Proteomes" id="UP000032247"/>
    </source>
</evidence>
<evidence type="ECO:0000256" key="8">
    <source>
        <dbReference type="ARBA" id="ARBA00023316"/>
    </source>
</evidence>
<comment type="caution">
    <text evidence="13">The sequence shown here is derived from an EMBL/GenBank/DDBJ whole genome shotgun (WGS) entry which is preliminary data.</text>
</comment>
<evidence type="ECO:0000256" key="4">
    <source>
        <dbReference type="ARBA" id="ARBA00022679"/>
    </source>
</evidence>
<comment type="similarity">
    <text evidence="2">Belongs to the YkuD family.</text>
</comment>
<dbReference type="InterPro" id="IPR005490">
    <property type="entry name" value="LD_TPept_cat_dom"/>
</dbReference>
<keyword evidence="7 10" id="KW-0573">Peptidoglycan synthesis</keyword>
<dbReference type="PANTHER" id="PTHR30582">
    <property type="entry name" value="L,D-TRANSPEPTIDASE"/>
    <property type="match status" value="1"/>
</dbReference>
<dbReference type="Pfam" id="PF03734">
    <property type="entry name" value="YkuD"/>
    <property type="match status" value="1"/>
</dbReference>
<feature type="domain" description="LysM" evidence="11">
    <location>
        <begin position="5"/>
        <end position="48"/>
    </location>
</feature>
<dbReference type="CDD" id="cd00118">
    <property type="entry name" value="LysM"/>
    <property type="match status" value="1"/>
</dbReference>
<dbReference type="GO" id="GO:0071555">
    <property type="term" value="P:cell wall organization"/>
    <property type="evidence" value="ECO:0007669"/>
    <property type="project" value="UniProtKB-UniRule"/>
</dbReference>
<dbReference type="Gene3D" id="3.10.350.10">
    <property type="entry name" value="LysM domain"/>
    <property type="match status" value="1"/>
</dbReference>
<reference evidence="13 14" key="1">
    <citation type="submission" date="2014-12" db="EMBL/GenBank/DDBJ databases">
        <title>Comparative genome analysis of Bacillus coagulans HM-08, Clostridium butyricum HM-68, Bacillus subtilis HM-66 and Bacillus licheniformis BL-09.</title>
        <authorList>
            <person name="Zhang H."/>
        </authorList>
    </citation>
    <scope>NUCLEOTIDE SEQUENCE [LARGE SCALE GENOMIC DNA]</scope>
    <source>
        <strain evidence="13 14">HM-66</strain>
    </source>
</reference>
<evidence type="ECO:0000256" key="3">
    <source>
        <dbReference type="ARBA" id="ARBA00022676"/>
    </source>
</evidence>
<feature type="active site" description="Proton donor/acceptor" evidence="10">
    <location>
        <position position="126"/>
    </location>
</feature>
<dbReference type="EMBL" id="JXBC01000002">
    <property type="protein sequence ID" value="KIU12395.1"/>
    <property type="molecule type" value="Genomic_DNA"/>
</dbReference>
<dbReference type="Pfam" id="PF01476">
    <property type="entry name" value="LysM"/>
    <property type="match status" value="1"/>
</dbReference>
<dbReference type="InterPro" id="IPR050979">
    <property type="entry name" value="LD-transpeptidase"/>
</dbReference>
<evidence type="ECO:0000256" key="2">
    <source>
        <dbReference type="ARBA" id="ARBA00005992"/>
    </source>
</evidence>
<dbReference type="GO" id="GO:0016757">
    <property type="term" value="F:glycosyltransferase activity"/>
    <property type="evidence" value="ECO:0007669"/>
    <property type="project" value="UniProtKB-KW"/>
</dbReference>
<dbReference type="PATRIC" id="fig|1423.173.peg.1277"/>
<dbReference type="GO" id="GO:0018104">
    <property type="term" value="P:peptidoglycan-protein cross-linking"/>
    <property type="evidence" value="ECO:0007669"/>
    <property type="project" value="TreeGrafter"/>
</dbReference>
<dbReference type="PANTHER" id="PTHR30582:SF24">
    <property type="entry name" value="L,D-TRANSPEPTIDASE ERFK_SRFK-RELATED"/>
    <property type="match status" value="1"/>
</dbReference>
<name>A0A0D1KUA8_BACIU</name>
<keyword evidence="8 10" id="KW-0961">Cell wall biogenesis/degradation</keyword>
<dbReference type="GO" id="GO:0005576">
    <property type="term" value="C:extracellular region"/>
    <property type="evidence" value="ECO:0007669"/>
    <property type="project" value="TreeGrafter"/>
</dbReference>